<keyword evidence="2" id="KW-1185">Reference proteome</keyword>
<dbReference type="Proteomes" id="UP000306912">
    <property type="component" value="Unassembled WGS sequence"/>
</dbReference>
<dbReference type="EMBL" id="VBWP01000007">
    <property type="protein sequence ID" value="TLG72731.1"/>
    <property type="molecule type" value="Genomic_DNA"/>
</dbReference>
<comment type="caution">
    <text evidence="1">The sequence shown here is derived from an EMBL/GenBank/DDBJ whole genome shotgun (WGS) entry which is preliminary data.</text>
</comment>
<dbReference type="OrthoDB" id="9808443at2"/>
<name>A0A5R8QAV7_9FIRM</name>
<proteinExistence type="predicted"/>
<evidence type="ECO:0008006" key="3">
    <source>
        <dbReference type="Google" id="ProtNLM"/>
    </source>
</evidence>
<evidence type="ECO:0000313" key="2">
    <source>
        <dbReference type="Proteomes" id="UP000306912"/>
    </source>
</evidence>
<dbReference type="AlphaFoldDB" id="A0A5R8QAV7"/>
<accession>A0A5R8QAV7</accession>
<reference evidence="1 2" key="1">
    <citation type="submission" date="2019-05" db="EMBL/GenBank/DDBJ databases">
        <title>Culicoidintestinum kansasii gen. nov., sp. nov. from the gastrointestinal tract of the biting midge, Culicoides sonorensis.</title>
        <authorList>
            <person name="Neupane S."/>
            <person name="Ghosh A."/>
            <person name="Gunther S."/>
            <person name="Martin K."/>
            <person name="Zurek L."/>
        </authorList>
    </citation>
    <scope>NUCLEOTIDE SEQUENCE [LARGE SCALE GENOMIC DNA]</scope>
    <source>
        <strain evidence="1 2">CS-1</strain>
    </source>
</reference>
<evidence type="ECO:0000313" key="1">
    <source>
        <dbReference type="EMBL" id="TLG72731.1"/>
    </source>
</evidence>
<organism evidence="1 2">
    <name type="scientific">Culicoidibacter larvae</name>
    <dbReference type="NCBI Taxonomy" id="2579976"/>
    <lineage>
        <taxon>Bacteria</taxon>
        <taxon>Bacillati</taxon>
        <taxon>Bacillota</taxon>
        <taxon>Culicoidibacteria</taxon>
        <taxon>Culicoidibacterales</taxon>
        <taxon>Culicoidibacteraceae</taxon>
        <taxon>Culicoidibacter</taxon>
    </lineage>
</organism>
<dbReference type="Pfam" id="PF18143">
    <property type="entry name" value="HAD_SAK_2"/>
    <property type="match status" value="1"/>
</dbReference>
<dbReference type="RefSeq" id="WP_138191357.1">
    <property type="nucleotide sequence ID" value="NZ_VBWP01000007.1"/>
</dbReference>
<sequence>MRILFLDVDGVLNSHDYLGRSEALAEGDPYKYIERDKLAILQELVYGYDFKVVLHSTWKNLFDERLVPVNKLGKALLQALADFDIVLFDKTLTVDYERQLEIVAWLKAHATLPIENYIIIDDAKIDWQELRPHVIQTNEWYGLTREDARQVSDIIG</sequence>
<dbReference type="InParanoid" id="A0A5R8QAV7"/>
<protein>
    <recommendedName>
        <fullName evidence="3">FCP1 homology domain-containing protein</fullName>
    </recommendedName>
</protein>
<gene>
    <name evidence="1" type="ORF">FEZ08_08495</name>
</gene>